<feature type="transmembrane region" description="Helical" evidence="1">
    <location>
        <begin position="20"/>
        <end position="40"/>
    </location>
</feature>
<organism evidence="2 3">
    <name type="scientific">Colletotrichum lupini</name>
    <dbReference type="NCBI Taxonomy" id="145971"/>
    <lineage>
        <taxon>Eukaryota</taxon>
        <taxon>Fungi</taxon>
        <taxon>Dikarya</taxon>
        <taxon>Ascomycota</taxon>
        <taxon>Pezizomycotina</taxon>
        <taxon>Sordariomycetes</taxon>
        <taxon>Hypocreomycetidae</taxon>
        <taxon>Glomerellales</taxon>
        <taxon>Glomerellaceae</taxon>
        <taxon>Colletotrichum</taxon>
        <taxon>Colletotrichum acutatum species complex</taxon>
    </lineage>
</organism>
<keyword evidence="1" id="KW-0472">Membrane</keyword>
<protein>
    <submittedName>
        <fullName evidence="2">Uncharacterized protein</fullName>
    </submittedName>
</protein>
<dbReference type="Proteomes" id="UP000830671">
    <property type="component" value="Chromosome 9"/>
</dbReference>
<gene>
    <name evidence="2" type="ORF">CLUP02_16257</name>
</gene>
<dbReference type="RefSeq" id="XP_049152328.1">
    <property type="nucleotide sequence ID" value="XM_049295181.1"/>
</dbReference>
<proteinExistence type="predicted"/>
<keyword evidence="1" id="KW-0812">Transmembrane</keyword>
<reference evidence="2" key="1">
    <citation type="journal article" date="2021" name="Mol. Plant Microbe Interact.">
        <title>Complete Genome Sequence of the Plant-Pathogenic Fungus Colletotrichum lupini.</title>
        <authorList>
            <person name="Baroncelli R."/>
            <person name="Pensec F."/>
            <person name="Da Lio D."/>
            <person name="Boufleur T."/>
            <person name="Vicente I."/>
            <person name="Sarrocco S."/>
            <person name="Picot A."/>
            <person name="Baraldi E."/>
            <person name="Sukno S."/>
            <person name="Thon M."/>
            <person name="Le Floch G."/>
        </authorList>
    </citation>
    <scope>NUCLEOTIDE SEQUENCE</scope>
    <source>
        <strain evidence="2">IMI 504893</strain>
    </source>
</reference>
<dbReference type="KEGG" id="clup:CLUP02_16257"/>
<accession>A0A9Q8WPT1</accession>
<dbReference type="AlphaFoldDB" id="A0A9Q8WPT1"/>
<keyword evidence="3" id="KW-1185">Reference proteome</keyword>
<feature type="non-terminal residue" evidence="2">
    <location>
        <position position="1"/>
    </location>
</feature>
<sequence>TLNTLTISITKISFGLSRKVITLSIIKIETYFGIITFYILPINTPFLLYLKNID</sequence>
<dbReference type="EMBL" id="CP019481">
    <property type="protein sequence ID" value="UQC90727.1"/>
    <property type="molecule type" value="Genomic_DNA"/>
</dbReference>
<name>A0A9Q8WPT1_9PEZI</name>
<evidence type="ECO:0000256" key="1">
    <source>
        <dbReference type="SAM" id="Phobius"/>
    </source>
</evidence>
<evidence type="ECO:0000313" key="2">
    <source>
        <dbReference type="EMBL" id="UQC90727.1"/>
    </source>
</evidence>
<keyword evidence="1" id="KW-1133">Transmembrane helix</keyword>
<evidence type="ECO:0000313" key="3">
    <source>
        <dbReference type="Proteomes" id="UP000830671"/>
    </source>
</evidence>
<dbReference type="GeneID" id="73350191"/>